<dbReference type="CDD" id="cd00293">
    <property type="entry name" value="USP-like"/>
    <property type="match status" value="1"/>
</dbReference>
<dbReference type="KEGG" id="sphe:GFH32_12920"/>
<gene>
    <name evidence="3" type="ORF">GFH32_12920</name>
</gene>
<dbReference type="PANTHER" id="PTHR46268:SF6">
    <property type="entry name" value="UNIVERSAL STRESS PROTEIN UP12"/>
    <property type="match status" value="1"/>
</dbReference>
<accession>A0A5Q0QC62</accession>
<evidence type="ECO:0000313" key="4">
    <source>
        <dbReference type="Proteomes" id="UP000326921"/>
    </source>
</evidence>
<dbReference type="SUPFAM" id="SSF52402">
    <property type="entry name" value="Adenine nucleotide alpha hydrolases-like"/>
    <property type="match status" value="1"/>
</dbReference>
<dbReference type="EMBL" id="CP045652">
    <property type="protein sequence ID" value="QGA27163.1"/>
    <property type="molecule type" value="Genomic_DNA"/>
</dbReference>
<dbReference type="AlphaFoldDB" id="A0A5Q0QC62"/>
<protein>
    <recommendedName>
        <fullName evidence="2">UspA domain-containing protein</fullName>
    </recommendedName>
</protein>
<dbReference type="Proteomes" id="UP000326921">
    <property type="component" value="Chromosome"/>
</dbReference>
<proteinExistence type="inferred from homology"/>
<reference evidence="3 4" key="1">
    <citation type="submission" date="2019-10" db="EMBL/GenBank/DDBJ databases">
        <authorList>
            <person name="Dong K."/>
        </authorList>
    </citation>
    <scope>NUCLEOTIDE SEQUENCE [LARGE SCALE GENOMIC DNA]</scope>
    <source>
        <strain evidence="4">dk4302</strain>
    </source>
</reference>
<dbReference type="Gene3D" id="3.40.50.12370">
    <property type="match status" value="1"/>
</dbReference>
<sequence>MTIIVPTDFSKNSEFAAQYACELATKKNADILLLHCYTSASVGESDEHNLTDPILKADLLIAELKDKLVDQFPSVDFYIECSRTLIIEKLTEMSNSGKFELIIMGASGESKTKPLYWGSTTLAVAAKSSIPVVVVPNEPYSFQSNHIALLTNFKHEELDTLKQYLRLVDQTNSLSLIHVYKESQKRENVLESLDSWAYNIKEMTQVTEVKTYAEPIQKSDEELDTVPEVVEKLIQDINPDVILVTPSRKTFFERLFTSSVSKAIALELNKPAFFDKI</sequence>
<feature type="domain" description="UspA" evidence="2">
    <location>
        <begin position="2"/>
        <end position="136"/>
    </location>
</feature>
<name>A0A5Q0QC62_9SPHI</name>
<organism evidence="3 4">
    <name type="scientific">Sphingobacterium zhuxiongii</name>
    <dbReference type="NCBI Taxonomy" id="2662364"/>
    <lineage>
        <taxon>Bacteria</taxon>
        <taxon>Pseudomonadati</taxon>
        <taxon>Bacteroidota</taxon>
        <taxon>Sphingobacteriia</taxon>
        <taxon>Sphingobacteriales</taxon>
        <taxon>Sphingobacteriaceae</taxon>
        <taxon>Sphingobacterium</taxon>
    </lineage>
</organism>
<evidence type="ECO:0000259" key="2">
    <source>
        <dbReference type="Pfam" id="PF00582"/>
    </source>
</evidence>
<dbReference type="Pfam" id="PF00582">
    <property type="entry name" value="Usp"/>
    <property type="match status" value="1"/>
</dbReference>
<evidence type="ECO:0000256" key="1">
    <source>
        <dbReference type="ARBA" id="ARBA00008791"/>
    </source>
</evidence>
<keyword evidence="4" id="KW-1185">Reference proteome</keyword>
<comment type="similarity">
    <text evidence="1">Belongs to the universal stress protein A family.</text>
</comment>
<dbReference type="RefSeq" id="WP_153512004.1">
    <property type="nucleotide sequence ID" value="NZ_CP045652.1"/>
</dbReference>
<dbReference type="PANTHER" id="PTHR46268">
    <property type="entry name" value="STRESS RESPONSE PROTEIN NHAX"/>
    <property type="match status" value="1"/>
</dbReference>
<dbReference type="InterPro" id="IPR006016">
    <property type="entry name" value="UspA"/>
</dbReference>
<evidence type="ECO:0000313" key="3">
    <source>
        <dbReference type="EMBL" id="QGA27163.1"/>
    </source>
</evidence>